<keyword evidence="3" id="KW-1185">Reference proteome</keyword>
<dbReference type="OrthoDB" id="2412664at2"/>
<comment type="caution">
    <text evidence="2">The sequence shown here is derived from an EMBL/GenBank/DDBJ whole genome shotgun (WGS) entry which is preliminary data.</text>
</comment>
<dbReference type="InterPro" id="IPR025164">
    <property type="entry name" value="Toastrack_DUF4097"/>
</dbReference>
<dbReference type="Pfam" id="PF13349">
    <property type="entry name" value="DUF4097"/>
    <property type="match status" value="1"/>
</dbReference>
<proteinExistence type="predicted"/>
<organism evidence="2 3">
    <name type="scientific">Macrococcus lamae</name>
    <dbReference type="NCBI Taxonomy" id="198484"/>
    <lineage>
        <taxon>Bacteria</taxon>
        <taxon>Bacillati</taxon>
        <taxon>Bacillota</taxon>
        <taxon>Bacilli</taxon>
        <taxon>Bacillales</taxon>
        <taxon>Staphylococcaceae</taxon>
        <taxon>Macrococcus</taxon>
    </lineage>
</organism>
<gene>
    <name evidence="2" type="ORF">ERX29_10115</name>
</gene>
<sequence>MFFTRSQAVVNHTGTYHHEETLDKTFNNIDINMALGDVEIKENNDSSTRIEIQHAKSEKTFQYKVEDQTLKVHNDNKLHKFNFNFGMSDDNEGKLIIYLPKKTYDKLDISSDVAQIDIQSINVKSADLNVDVGEINVEELKTETIDFSVDTGEINLKGLEKATTINGTVNIGEANFIYVERPDNVTFNIDTDIGDVNMNGIAEDNGVIGKGTAKVNVKVDTGDVEVDVK</sequence>
<evidence type="ECO:0000259" key="1">
    <source>
        <dbReference type="Pfam" id="PF13349"/>
    </source>
</evidence>
<dbReference type="EMBL" id="SCWB01000020">
    <property type="protein sequence ID" value="TDM05315.1"/>
    <property type="molecule type" value="Genomic_DNA"/>
</dbReference>
<evidence type="ECO:0000313" key="2">
    <source>
        <dbReference type="EMBL" id="TDM05315.1"/>
    </source>
</evidence>
<accession>A0A4V3BF28</accession>
<dbReference type="Proteomes" id="UP000294802">
    <property type="component" value="Unassembled WGS sequence"/>
</dbReference>
<evidence type="ECO:0000313" key="3">
    <source>
        <dbReference type="Proteomes" id="UP000294802"/>
    </source>
</evidence>
<dbReference type="AlphaFoldDB" id="A0A4V3BF28"/>
<dbReference type="RefSeq" id="WP_133444552.1">
    <property type="nucleotide sequence ID" value="NZ_SCWB01000020.1"/>
</dbReference>
<reference evidence="2 3" key="1">
    <citation type="submission" date="2019-01" db="EMBL/GenBank/DDBJ databases">
        <title>Draft genome sequences of the type strains of six Macrococcus species.</title>
        <authorList>
            <person name="Mazhar S."/>
            <person name="Altermann E."/>
            <person name="Hill C."/>
            <person name="Mcauliffe O."/>
        </authorList>
    </citation>
    <scope>NUCLEOTIDE SEQUENCE [LARGE SCALE GENOMIC DNA]</scope>
    <source>
        <strain evidence="2 3">CCM4815</strain>
    </source>
</reference>
<protein>
    <recommendedName>
        <fullName evidence="1">DUF4097 domain-containing protein</fullName>
    </recommendedName>
</protein>
<feature type="domain" description="DUF4097" evidence="1">
    <location>
        <begin position="27"/>
        <end position="160"/>
    </location>
</feature>
<name>A0A4V3BF28_9STAP</name>